<evidence type="ECO:0000256" key="1">
    <source>
        <dbReference type="SAM" id="SignalP"/>
    </source>
</evidence>
<accession>A0A1H5BH49</accession>
<reference evidence="3" key="1">
    <citation type="submission" date="2016-10" db="EMBL/GenBank/DDBJ databases">
        <authorList>
            <person name="Varghese N."/>
            <person name="Submissions S."/>
        </authorList>
    </citation>
    <scope>NUCLEOTIDE SEQUENCE [LARGE SCALE GENOMIC DNA]</scope>
    <source>
        <strain evidence="3">DSM 44544</strain>
    </source>
</reference>
<keyword evidence="1" id="KW-0732">Signal</keyword>
<gene>
    <name evidence="2" type="ORF">SAMN04489727_8277</name>
</gene>
<keyword evidence="3" id="KW-1185">Reference proteome</keyword>
<dbReference type="AlphaFoldDB" id="A0A1H5BH49"/>
<dbReference type="EMBL" id="FNSO01000004">
    <property type="protein sequence ID" value="SED53725.1"/>
    <property type="molecule type" value="Genomic_DNA"/>
</dbReference>
<evidence type="ECO:0000313" key="2">
    <source>
        <dbReference type="EMBL" id="SED53725.1"/>
    </source>
</evidence>
<evidence type="ECO:0008006" key="4">
    <source>
        <dbReference type="Google" id="ProtNLM"/>
    </source>
</evidence>
<protein>
    <recommendedName>
        <fullName evidence="4">S-layer homology domain-containing protein</fullName>
    </recommendedName>
</protein>
<proteinExistence type="predicted"/>
<feature type="signal peptide" evidence="1">
    <location>
        <begin position="1"/>
        <end position="16"/>
    </location>
</feature>
<feature type="chain" id="PRO_5011708392" description="S-layer homology domain-containing protein" evidence="1">
    <location>
        <begin position="17"/>
        <end position="71"/>
    </location>
</feature>
<dbReference type="Proteomes" id="UP000199622">
    <property type="component" value="Unassembled WGS sequence"/>
</dbReference>
<name>A0A1H5BH49_9PSEU</name>
<evidence type="ECO:0000313" key="3">
    <source>
        <dbReference type="Proteomes" id="UP000199622"/>
    </source>
</evidence>
<sequence>MAAVLLAAAPAGPARAAEPAAPGYRACSVLRTVTRLGWAPGRDGRYHPVTVRRTYAVTVVFPADRFPAPAH</sequence>
<organism evidence="2 3">
    <name type="scientific">Amycolatopsis tolypomycina</name>
    <dbReference type="NCBI Taxonomy" id="208445"/>
    <lineage>
        <taxon>Bacteria</taxon>
        <taxon>Bacillati</taxon>
        <taxon>Actinomycetota</taxon>
        <taxon>Actinomycetes</taxon>
        <taxon>Pseudonocardiales</taxon>
        <taxon>Pseudonocardiaceae</taxon>
        <taxon>Amycolatopsis</taxon>
    </lineage>
</organism>